<dbReference type="GO" id="GO:0005524">
    <property type="term" value="F:ATP binding"/>
    <property type="evidence" value="ECO:0007669"/>
    <property type="project" value="InterPro"/>
</dbReference>
<dbReference type="InterPro" id="IPR000719">
    <property type="entry name" value="Prot_kinase_dom"/>
</dbReference>
<dbReference type="CDD" id="cd21037">
    <property type="entry name" value="MLKL_NTD"/>
    <property type="match status" value="1"/>
</dbReference>
<dbReference type="Proteomes" id="UP000053257">
    <property type="component" value="Unassembled WGS sequence"/>
</dbReference>
<dbReference type="AlphaFoldDB" id="A0A0C3PRF1"/>
<dbReference type="HOGENOM" id="CLU_000288_7_38_1"/>
<dbReference type="PROSITE" id="PS50011">
    <property type="entry name" value="PROTEIN_KINASE_DOM"/>
    <property type="match status" value="1"/>
</dbReference>
<dbReference type="STRING" id="745531.A0A0C3PRF1"/>
<name>A0A0C3PRF1_PHLG1</name>
<dbReference type="GO" id="GO:0004674">
    <property type="term" value="F:protein serine/threonine kinase activity"/>
    <property type="evidence" value="ECO:0007669"/>
    <property type="project" value="TreeGrafter"/>
</dbReference>
<keyword evidence="1" id="KW-0175">Coiled coil</keyword>
<dbReference type="PANTHER" id="PTHR44329">
    <property type="entry name" value="SERINE/THREONINE-PROTEIN KINASE TNNI3K-RELATED"/>
    <property type="match status" value="1"/>
</dbReference>
<gene>
    <name evidence="3" type="ORF">PHLGIDRAFT_18531</name>
</gene>
<dbReference type="Gene3D" id="1.20.930.20">
    <property type="entry name" value="Adaptor protein Cbl, N-terminal domain"/>
    <property type="match status" value="1"/>
</dbReference>
<accession>A0A0C3PRF1</accession>
<dbReference type="Gene3D" id="1.10.510.10">
    <property type="entry name" value="Transferase(Phosphotransferase) domain 1"/>
    <property type="match status" value="1"/>
</dbReference>
<evidence type="ECO:0000256" key="1">
    <source>
        <dbReference type="SAM" id="Coils"/>
    </source>
</evidence>
<dbReference type="EMBL" id="KN840462">
    <property type="protein sequence ID" value="KIP09778.1"/>
    <property type="molecule type" value="Genomic_DNA"/>
</dbReference>
<dbReference type="InterPro" id="IPR051681">
    <property type="entry name" value="Ser/Thr_Kinases-Pseudokinases"/>
</dbReference>
<keyword evidence="4" id="KW-1185">Reference proteome</keyword>
<dbReference type="Pfam" id="PF07714">
    <property type="entry name" value="PK_Tyr_Ser-Thr"/>
    <property type="match status" value="1"/>
</dbReference>
<dbReference type="OrthoDB" id="2800760at2759"/>
<reference evidence="3 4" key="1">
    <citation type="journal article" date="2014" name="PLoS Genet.">
        <title>Analysis of the Phlebiopsis gigantea genome, transcriptome and secretome provides insight into its pioneer colonization strategies of wood.</title>
        <authorList>
            <person name="Hori C."/>
            <person name="Ishida T."/>
            <person name="Igarashi K."/>
            <person name="Samejima M."/>
            <person name="Suzuki H."/>
            <person name="Master E."/>
            <person name="Ferreira P."/>
            <person name="Ruiz-Duenas F.J."/>
            <person name="Held B."/>
            <person name="Canessa P."/>
            <person name="Larrondo L.F."/>
            <person name="Schmoll M."/>
            <person name="Druzhinina I.S."/>
            <person name="Kubicek C.P."/>
            <person name="Gaskell J.A."/>
            <person name="Kersten P."/>
            <person name="St John F."/>
            <person name="Glasner J."/>
            <person name="Sabat G."/>
            <person name="Splinter BonDurant S."/>
            <person name="Syed K."/>
            <person name="Yadav J."/>
            <person name="Mgbeahuruike A.C."/>
            <person name="Kovalchuk A."/>
            <person name="Asiegbu F.O."/>
            <person name="Lackner G."/>
            <person name="Hoffmeister D."/>
            <person name="Rencoret J."/>
            <person name="Gutierrez A."/>
            <person name="Sun H."/>
            <person name="Lindquist E."/>
            <person name="Barry K."/>
            <person name="Riley R."/>
            <person name="Grigoriev I.V."/>
            <person name="Henrissat B."/>
            <person name="Kues U."/>
            <person name="Berka R.M."/>
            <person name="Martinez A.T."/>
            <person name="Covert S.F."/>
            <person name="Blanchette R.A."/>
            <person name="Cullen D."/>
        </authorList>
    </citation>
    <scope>NUCLEOTIDE SEQUENCE [LARGE SCALE GENOMIC DNA]</scope>
    <source>
        <strain evidence="3 4">11061_1 CR5-6</strain>
    </source>
</reference>
<evidence type="ECO:0000259" key="2">
    <source>
        <dbReference type="PROSITE" id="PS50011"/>
    </source>
</evidence>
<dbReference type="InterPro" id="IPR001245">
    <property type="entry name" value="Ser-Thr/Tyr_kinase_cat_dom"/>
</dbReference>
<sequence>MAESDKGNWQLEAAKTVIGVTGQVAIITMESSQIPGVGAIPGILKLIYATAQEAKGLKTELLDLSDRCGALEKALCAHYERIREMDIRLSLDSTQQALQLAQEKVTRYAGYKWHRLILRKGKITEDIESCKKRVNSEIEALQVSVSLRVADQVAIATDNSKAIREGTDELLRRTQQSPAQIAAMSKEDAMAEADKANQTLKEMQSSATRAAAEPQIAGIPVSRAQFNVVYADLVDYIHAIEKYTGQRPKDVDLEGVTIISQYPVHGVYTAVYCGKYRGKLVAVKALNGVEGNHEKAARAKKRLLQEFAIWPTLKHPNIHSFIGFSMKAREGVVSLVSPWQENGNIMSFCDGRFQRMNKFRLLAGAAAGLQYLHVERAIVHGGLKGNNILITNEGEAVITDFSMAAIMKDITDKSWLSEASMTRSPSARWQAVEVSAYGQRPTFKSDIWSMAMTILEVVTEEKPFTSNPRISAEYQVIDQLAHGTRPGKPDIWMTDALWKLMEQCWDMEPQNRPDVTQVLESLKEAEDGYVARPKEEVALARRRYREANR</sequence>
<organism evidence="3 4">
    <name type="scientific">Phlebiopsis gigantea (strain 11061_1 CR5-6)</name>
    <name type="common">White-rot fungus</name>
    <name type="synonym">Peniophora gigantea</name>
    <dbReference type="NCBI Taxonomy" id="745531"/>
    <lineage>
        <taxon>Eukaryota</taxon>
        <taxon>Fungi</taxon>
        <taxon>Dikarya</taxon>
        <taxon>Basidiomycota</taxon>
        <taxon>Agaricomycotina</taxon>
        <taxon>Agaricomycetes</taxon>
        <taxon>Polyporales</taxon>
        <taxon>Phanerochaetaceae</taxon>
        <taxon>Phlebiopsis</taxon>
    </lineage>
</organism>
<evidence type="ECO:0000313" key="3">
    <source>
        <dbReference type="EMBL" id="KIP09778.1"/>
    </source>
</evidence>
<evidence type="ECO:0000313" key="4">
    <source>
        <dbReference type="Proteomes" id="UP000053257"/>
    </source>
</evidence>
<dbReference type="PANTHER" id="PTHR44329:SF214">
    <property type="entry name" value="PROTEIN KINASE DOMAIN-CONTAINING PROTEIN"/>
    <property type="match status" value="1"/>
</dbReference>
<proteinExistence type="predicted"/>
<dbReference type="GO" id="GO:0007166">
    <property type="term" value="P:cell surface receptor signaling pathway"/>
    <property type="evidence" value="ECO:0007669"/>
    <property type="project" value="InterPro"/>
</dbReference>
<dbReference type="InterPro" id="IPR011009">
    <property type="entry name" value="Kinase-like_dom_sf"/>
</dbReference>
<dbReference type="InterPro" id="IPR036537">
    <property type="entry name" value="Adaptor_Cbl_N_dom_sf"/>
</dbReference>
<feature type="domain" description="Protein kinase" evidence="2">
    <location>
        <begin position="257"/>
        <end position="530"/>
    </location>
</feature>
<feature type="coiled-coil region" evidence="1">
    <location>
        <begin position="186"/>
        <end position="213"/>
    </location>
</feature>
<protein>
    <recommendedName>
        <fullName evidence="2">Protein kinase domain-containing protein</fullName>
    </recommendedName>
</protein>
<dbReference type="InterPro" id="IPR059179">
    <property type="entry name" value="MLKL-like_MCAfunc"/>
</dbReference>
<dbReference type="SUPFAM" id="SSF56112">
    <property type="entry name" value="Protein kinase-like (PK-like)"/>
    <property type="match status" value="1"/>
</dbReference>